<evidence type="ECO:0000256" key="4">
    <source>
        <dbReference type="ARBA" id="ARBA00022857"/>
    </source>
</evidence>
<dbReference type="InterPro" id="IPR011128">
    <property type="entry name" value="G3P_DH_NAD-dep_N"/>
</dbReference>
<feature type="binding site" evidence="14">
    <location>
        <position position="146"/>
    </location>
    <ligand>
        <name>sn-glycerol 3-phosphate</name>
        <dbReference type="ChEBI" id="CHEBI:57597"/>
    </ligand>
</feature>
<evidence type="ECO:0000256" key="18">
    <source>
        <dbReference type="RuleBase" id="RU000437"/>
    </source>
</evidence>
<feature type="binding site" evidence="17">
    <location>
        <position position="265"/>
    </location>
    <ligand>
        <name>NAD(+)</name>
        <dbReference type="ChEBI" id="CHEBI:57540"/>
    </ligand>
</feature>
<keyword evidence="8 14" id="KW-0594">Phospholipid biosynthesis</keyword>
<dbReference type="InterPro" id="IPR013328">
    <property type="entry name" value="6PGD_dom2"/>
</dbReference>
<evidence type="ECO:0000256" key="16">
    <source>
        <dbReference type="PIRSR" id="PIRSR000114-2"/>
    </source>
</evidence>
<feature type="binding site" evidence="14">
    <location>
        <position position="45"/>
    </location>
    <ligand>
        <name>NADPH</name>
        <dbReference type="ChEBI" id="CHEBI:57783"/>
    </ligand>
</feature>
<feature type="binding site" evidence="14">
    <location>
        <position position="264"/>
    </location>
    <ligand>
        <name>sn-glycerol 3-phosphate</name>
        <dbReference type="ChEBI" id="CHEBI:57597"/>
    </ligand>
</feature>
<dbReference type="OrthoDB" id="9812273at2"/>
<comment type="subcellular location">
    <subcellularLocation>
        <location evidence="14">Cytoplasm</location>
    </subcellularLocation>
</comment>
<dbReference type="NCBIfam" id="NF000940">
    <property type="entry name" value="PRK00094.1-2"/>
    <property type="match status" value="1"/>
</dbReference>
<evidence type="ECO:0000256" key="13">
    <source>
        <dbReference type="ARBA" id="ARBA00080511"/>
    </source>
</evidence>
<accession>A0A1I5GK71</accession>
<feature type="binding site" evidence="14">
    <location>
        <position position="148"/>
    </location>
    <ligand>
        <name>sn-glycerol 3-phosphate</name>
        <dbReference type="ChEBI" id="CHEBI:57597"/>
    </ligand>
</feature>
<feature type="binding site" evidence="14">
    <location>
        <position position="118"/>
    </location>
    <ligand>
        <name>sn-glycerol 3-phosphate</name>
        <dbReference type="ChEBI" id="CHEBI:57597"/>
    </ligand>
</feature>
<dbReference type="InterPro" id="IPR006109">
    <property type="entry name" value="G3P_DH_NAD-dep_C"/>
</dbReference>
<dbReference type="FunFam" id="1.10.1040.10:FF:000001">
    <property type="entry name" value="Glycerol-3-phosphate dehydrogenase [NAD(P)+]"/>
    <property type="match status" value="1"/>
</dbReference>
<feature type="binding site" evidence="14">
    <location>
        <position position="254"/>
    </location>
    <ligand>
        <name>sn-glycerol 3-phosphate</name>
        <dbReference type="ChEBI" id="CHEBI:57597"/>
    </ligand>
</feature>
<evidence type="ECO:0000256" key="7">
    <source>
        <dbReference type="ARBA" id="ARBA00023098"/>
    </source>
</evidence>
<comment type="function">
    <text evidence="14">Catalyzes the reduction of the glycolytic intermediate dihydroxyacetone phosphate (DHAP) to sn-glycerol 3-phosphate (G3P), the key precursor for phospholipid synthesis.</text>
</comment>
<evidence type="ECO:0000256" key="14">
    <source>
        <dbReference type="HAMAP-Rule" id="MF_00394"/>
    </source>
</evidence>
<dbReference type="UniPathway" id="UPA00940"/>
<feature type="binding site" evidence="14">
    <location>
        <position position="118"/>
    </location>
    <ligand>
        <name>NADPH</name>
        <dbReference type="ChEBI" id="CHEBI:57783"/>
    </ligand>
</feature>
<feature type="active site" description="Proton acceptor" evidence="14 15">
    <location>
        <position position="201"/>
    </location>
</feature>
<dbReference type="Gene3D" id="3.40.50.720">
    <property type="entry name" value="NAD(P)-binding Rossmann-like Domain"/>
    <property type="match status" value="1"/>
</dbReference>
<dbReference type="InterPro" id="IPR008927">
    <property type="entry name" value="6-PGluconate_DH-like_C_sf"/>
</dbReference>
<feature type="binding site" evidence="14">
    <location>
        <position position="62"/>
    </location>
    <ligand>
        <name>NADPH</name>
        <dbReference type="ChEBI" id="CHEBI:57783"/>
    </ligand>
</feature>
<keyword evidence="6 14" id="KW-0520">NAD</keyword>
<evidence type="ECO:0000256" key="17">
    <source>
        <dbReference type="PIRSR" id="PIRSR000114-3"/>
    </source>
</evidence>
<feature type="binding site" evidence="14">
    <location>
        <position position="265"/>
    </location>
    <ligand>
        <name>sn-glycerol 3-phosphate</name>
        <dbReference type="ChEBI" id="CHEBI:57597"/>
    </ligand>
</feature>
<dbReference type="STRING" id="655353.SAMN04488056_10516"/>
<dbReference type="SUPFAM" id="SSF48179">
    <property type="entry name" value="6-phosphogluconate dehydrogenase C-terminal domain-like"/>
    <property type="match status" value="1"/>
</dbReference>
<comment type="pathway">
    <text evidence="14">Membrane lipid metabolism; glycerophospholipid metabolism.</text>
</comment>
<dbReference type="PIRSF" id="PIRSF000114">
    <property type="entry name" value="Glycerol-3-P_dh"/>
    <property type="match status" value="1"/>
</dbReference>
<feature type="binding site" evidence="14">
    <location>
        <position position="201"/>
    </location>
    <ligand>
        <name>sn-glycerol 3-phosphate</name>
        <dbReference type="ChEBI" id="CHEBI:57597"/>
    </ligand>
</feature>
<evidence type="ECO:0000256" key="12">
    <source>
        <dbReference type="ARBA" id="ARBA00069372"/>
    </source>
</evidence>
<evidence type="ECO:0000259" key="19">
    <source>
        <dbReference type="Pfam" id="PF01210"/>
    </source>
</evidence>
<dbReference type="InterPro" id="IPR036291">
    <property type="entry name" value="NAD(P)-bd_dom_sf"/>
</dbReference>
<evidence type="ECO:0000256" key="8">
    <source>
        <dbReference type="ARBA" id="ARBA00023209"/>
    </source>
</evidence>
<dbReference type="AlphaFoldDB" id="A0A1I5GK71"/>
<feature type="binding site" evidence="14">
    <location>
        <position position="291"/>
    </location>
    <ligand>
        <name>NADPH</name>
        <dbReference type="ChEBI" id="CHEBI:57783"/>
    </ligand>
</feature>
<dbReference type="SUPFAM" id="SSF51735">
    <property type="entry name" value="NAD(P)-binding Rossmann-fold domains"/>
    <property type="match status" value="1"/>
</dbReference>
<evidence type="ECO:0000259" key="20">
    <source>
        <dbReference type="Pfam" id="PF07479"/>
    </source>
</evidence>
<evidence type="ECO:0000256" key="2">
    <source>
        <dbReference type="ARBA" id="ARBA00022516"/>
    </source>
</evidence>
<evidence type="ECO:0000256" key="9">
    <source>
        <dbReference type="ARBA" id="ARBA00023264"/>
    </source>
</evidence>
<keyword evidence="3 14" id="KW-0547">Nucleotide-binding</keyword>
<feature type="binding site" evidence="16">
    <location>
        <begin position="265"/>
        <end position="266"/>
    </location>
    <ligand>
        <name>substrate</name>
    </ligand>
</feature>
<feature type="binding site" evidence="14">
    <location>
        <position position="266"/>
    </location>
    <ligand>
        <name>sn-glycerol 3-phosphate</name>
        <dbReference type="ChEBI" id="CHEBI:57597"/>
    </ligand>
</feature>
<dbReference type="EC" id="1.1.1.94" evidence="11 14"/>
<feature type="binding site" evidence="16">
    <location>
        <position position="118"/>
    </location>
    <ligand>
        <name>substrate</name>
    </ligand>
</feature>
<keyword evidence="4 14" id="KW-0521">NADP</keyword>
<feature type="binding site" evidence="14">
    <location>
        <position position="25"/>
    </location>
    <ligand>
        <name>NADPH</name>
        <dbReference type="ChEBI" id="CHEBI:57783"/>
    </ligand>
</feature>
<dbReference type="Gene3D" id="1.10.1040.10">
    <property type="entry name" value="N-(1-d-carboxylethyl)-l-norvaline Dehydrogenase, domain 2"/>
    <property type="match status" value="1"/>
</dbReference>
<dbReference type="GO" id="GO:0141153">
    <property type="term" value="F:glycerol-3-phosphate dehydrogenase (NADP+) activity"/>
    <property type="evidence" value="ECO:0007669"/>
    <property type="project" value="RHEA"/>
</dbReference>
<protein>
    <recommendedName>
        <fullName evidence="12 14">Glycerol-3-phosphate dehydrogenase [NAD(P)+]</fullName>
        <ecNumber evidence="11 14">1.1.1.94</ecNumber>
    </recommendedName>
    <alternativeName>
        <fullName evidence="14">NAD(P)(+)-dependent glycerol-3-phosphate dehydrogenase</fullName>
    </alternativeName>
    <alternativeName>
        <fullName evidence="13 14">NAD(P)H-dependent dihydroxyacetone-phosphate reductase</fullName>
    </alternativeName>
</protein>
<dbReference type="RefSeq" id="WP_090072261.1">
    <property type="nucleotide sequence ID" value="NZ_FOVR01000005.1"/>
</dbReference>
<organism evidence="21 22">
    <name type="scientific">Cohaesibacter marisflavi</name>
    <dbReference type="NCBI Taxonomy" id="655353"/>
    <lineage>
        <taxon>Bacteria</taxon>
        <taxon>Pseudomonadati</taxon>
        <taxon>Pseudomonadota</taxon>
        <taxon>Alphaproteobacteria</taxon>
        <taxon>Hyphomicrobiales</taxon>
        <taxon>Cohaesibacteraceae</taxon>
    </lineage>
</organism>
<dbReference type="NCBIfam" id="NF000942">
    <property type="entry name" value="PRK00094.1-4"/>
    <property type="match status" value="1"/>
</dbReference>
<feature type="binding site" evidence="14">
    <location>
        <position position="150"/>
    </location>
    <ligand>
        <name>NADPH</name>
        <dbReference type="ChEBI" id="CHEBI:57783"/>
    </ligand>
</feature>
<evidence type="ECO:0000256" key="1">
    <source>
        <dbReference type="ARBA" id="ARBA00011009"/>
    </source>
</evidence>
<dbReference type="Pfam" id="PF01210">
    <property type="entry name" value="NAD_Gly3P_dh_N"/>
    <property type="match status" value="1"/>
</dbReference>
<dbReference type="GO" id="GO:0005829">
    <property type="term" value="C:cytosol"/>
    <property type="evidence" value="ECO:0007669"/>
    <property type="project" value="TreeGrafter"/>
</dbReference>
<dbReference type="HAMAP" id="MF_00394">
    <property type="entry name" value="NAD_Glyc3P_dehydrog"/>
    <property type="match status" value="1"/>
</dbReference>
<dbReference type="GO" id="GO:0008654">
    <property type="term" value="P:phospholipid biosynthetic process"/>
    <property type="evidence" value="ECO:0007669"/>
    <property type="project" value="UniProtKB-KW"/>
</dbReference>
<evidence type="ECO:0000256" key="15">
    <source>
        <dbReference type="PIRSR" id="PIRSR000114-1"/>
    </source>
</evidence>
<reference evidence="21 22" key="1">
    <citation type="submission" date="2016-10" db="EMBL/GenBank/DDBJ databases">
        <authorList>
            <person name="de Groot N.N."/>
        </authorList>
    </citation>
    <scope>NUCLEOTIDE SEQUENCE [LARGE SCALE GENOMIC DNA]</scope>
    <source>
        <strain evidence="21 22">CGMCC 1.9157</strain>
    </source>
</reference>
<feature type="domain" description="Glycerol-3-phosphate dehydrogenase NAD-dependent C-terminal" evidence="20">
    <location>
        <begin position="190"/>
        <end position="330"/>
    </location>
</feature>
<feature type="binding site" evidence="14">
    <location>
        <position position="265"/>
    </location>
    <ligand>
        <name>NADPH</name>
        <dbReference type="ChEBI" id="CHEBI:57783"/>
    </ligand>
</feature>
<gene>
    <name evidence="14" type="primary">gpsA</name>
    <name evidence="21" type="ORF">SAMN04488056_10516</name>
</gene>
<evidence type="ECO:0000256" key="10">
    <source>
        <dbReference type="ARBA" id="ARBA00052716"/>
    </source>
</evidence>
<dbReference type="GO" id="GO:0006650">
    <property type="term" value="P:glycerophospholipid metabolic process"/>
    <property type="evidence" value="ECO:0007669"/>
    <property type="project" value="UniProtKB-UniRule"/>
</dbReference>
<proteinExistence type="inferred from homology"/>
<evidence type="ECO:0000256" key="3">
    <source>
        <dbReference type="ARBA" id="ARBA00022741"/>
    </source>
</evidence>
<dbReference type="GO" id="GO:0046167">
    <property type="term" value="P:glycerol-3-phosphate biosynthetic process"/>
    <property type="evidence" value="ECO:0007669"/>
    <property type="project" value="UniProtKB-UniRule"/>
</dbReference>
<name>A0A1I5GK71_9HYPH</name>
<dbReference type="Pfam" id="PF07479">
    <property type="entry name" value="NAD_Gly3P_dh_C"/>
    <property type="match status" value="1"/>
</dbReference>
<keyword evidence="2 14" id="KW-0444">Lipid biosynthesis</keyword>
<evidence type="ECO:0000313" key="22">
    <source>
        <dbReference type="Proteomes" id="UP000199236"/>
    </source>
</evidence>
<evidence type="ECO:0000256" key="5">
    <source>
        <dbReference type="ARBA" id="ARBA00023002"/>
    </source>
</evidence>
<dbReference type="PROSITE" id="PS00957">
    <property type="entry name" value="NAD_G3PDH"/>
    <property type="match status" value="1"/>
</dbReference>
<feature type="binding site" evidence="14">
    <location>
        <position position="289"/>
    </location>
    <ligand>
        <name>NADPH</name>
        <dbReference type="ChEBI" id="CHEBI:57783"/>
    </ligand>
</feature>
<dbReference type="PANTHER" id="PTHR11728:SF1">
    <property type="entry name" value="GLYCEROL-3-PHOSPHATE DEHYDROGENASE [NAD(+)] 2, CHLOROPLASTIC"/>
    <property type="match status" value="1"/>
</dbReference>
<dbReference type="GO" id="GO:0046168">
    <property type="term" value="P:glycerol-3-phosphate catabolic process"/>
    <property type="evidence" value="ECO:0007669"/>
    <property type="project" value="InterPro"/>
</dbReference>
<comment type="similarity">
    <text evidence="1 14 18">Belongs to the NAD-dependent glycerol-3-phosphate dehydrogenase family.</text>
</comment>
<comment type="caution">
    <text evidence="14">Lacks conserved residue(s) required for the propagation of feature annotation.</text>
</comment>
<dbReference type="InterPro" id="IPR006168">
    <property type="entry name" value="G3P_DH_NAD-dep"/>
</dbReference>
<feature type="binding site" evidence="17">
    <location>
        <position position="150"/>
    </location>
    <ligand>
        <name>NAD(+)</name>
        <dbReference type="ChEBI" id="CHEBI:57540"/>
    </ligand>
</feature>
<comment type="catalytic activity">
    <reaction evidence="14">
        <text>sn-glycerol 3-phosphate + NAD(+) = dihydroxyacetone phosphate + NADH + H(+)</text>
        <dbReference type="Rhea" id="RHEA:11092"/>
        <dbReference type="ChEBI" id="CHEBI:15378"/>
        <dbReference type="ChEBI" id="CHEBI:57540"/>
        <dbReference type="ChEBI" id="CHEBI:57597"/>
        <dbReference type="ChEBI" id="CHEBI:57642"/>
        <dbReference type="ChEBI" id="CHEBI:57945"/>
        <dbReference type="EC" id="1.1.1.94"/>
    </reaction>
</comment>
<feature type="binding site" evidence="17">
    <location>
        <begin position="21"/>
        <end position="26"/>
    </location>
    <ligand>
        <name>NAD(+)</name>
        <dbReference type="ChEBI" id="CHEBI:57540"/>
    </ligand>
</feature>
<keyword evidence="5 14" id="KW-0560">Oxidoreductase</keyword>
<keyword evidence="14" id="KW-0963">Cytoplasm</keyword>
<dbReference type="GO" id="GO:0141152">
    <property type="term" value="F:glycerol-3-phosphate dehydrogenase (NAD+) activity"/>
    <property type="evidence" value="ECO:0007669"/>
    <property type="project" value="RHEA"/>
</dbReference>
<keyword evidence="9 14" id="KW-1208">Phospholipid metabolism</keyword>
<evidence type="ECO:0000313" key="21">
    <source>
        <dbReference type="EMBL" id="SFO36256.1"/>
    </source>
</evidence>
<dbReference type="GO" id="GO:0005975">
    <property type="term" value="P:carbohydrate metabolic process"/>
    <property type="evidence" value="ECO:0007669"/>
    <property type="project" value="InterPro"/>
</dbReference>
<keyword evidence="22" id="KW-1185">Reference proteome</keyword>
<comment type="catalytic activity">
    <reaction evidence="10">
        <text>sn-glycerol 3-phosphate + NADP(+) = dihydroxyacetone phosphate + NADPH + H(+)</text>
        <dbReference type="Rhea" id="RHEA:11096"/>
        <dbReference type="ChEBI" id="CHEBI:15378"/>
        <dbReference type="ChEBI" id="CHEBI:57597"/>
        <dbReference type="ChEBI" id="CHEBI:57642"/>
        <dbReference type="ChEBI" id="CHEBI:57783"/>
        <dbReference type="ChEBI" id="CHEBI:58349"/>
        <dbReference type="EC" id="1.1.1.94"/>
    </reaction>
    <physiologicalReaction direction="right-to-left" evidence="10">
        <dbReference type="Rhea" id="RHEA:11098"/>
    </physiologicalReaction>
</comment>
<dbReference type="FunFam" id="3.40.50.720:FF:000019">
    <property type="entry name" value="Glycerol-3-phosphate dehydrogenase [NAD(P)+]"/>
    <property type="match status" value="1"/>
</dbReference>
<keyword evidence="7 14" id="KW-0443">Lipid metabolism</keyword>
<evidence type="ECO:0000256" key="11">
    <source>
        <dbReference type="ARBA" id="ARBA00066687"/>
    </source>
</evidence>
<feature type="domain" description="Glycerol-3-phosphate dehydrogenase NAD-dependent N-terminal" evidence="19">
    <location>
        <begin position="17"/>
        <end position="166"/>
    </location>
</feature>
<evidence type="ECO:0000256" key="6">
    <source>
        <dbReference type="ARBA" id="ARBA00023027"/>
    </source>
</evidence>
<dbReference type="Proteomes" id="UP000199236">
    <property type="component" value="Unassembled WGS sequence"/>
</dbReference>
<dbReference type="PRINTS" id="PR00077">
    <property type="entry name" value="GPDHDRGNASE"/>
</dbReference>
<sequence length="350" mass="36199">MSKPVATLSASNVFQRISVLGAGAWGTALALNAARAGRDVVLWGRNAESLDSISTKRQLPAYLPGITFDQPLETTTDITEAADADCILLVAPAQMTASIAETIGLYVRKGTPVVLAAKGLEKGTQRMMSEVLADYLPQATPAILSGPSFAADVARGLPTAVTIATPSAPLADKLCATLSSQSFRPYASTDMIGVQLGGALKNILAIACGIVLGKQLGASAHAALMTRGFAEMQRLALKLGARSDTLMGLSGFGDVALSCSNHQSRNFAFGFALGEGKALSDLMAPGAKLSEGAYSARVACELANAHGVELPVAQAVADVLEQKDSIDEAVTKLMSRPLRAESEVPSKPNS</sequence>
<feature type="binding site" evidence="17">
    <location>
        <position position="288"/>
    </location>
    <ligand>
        <name>NAD(+)</name>
        <dbReference type="ChEBI" id="CHEBI:57540"/>
    </ligand>
</feature>
<dbReference type="PANTHER" id="PTHR11728">
    <property type="entry name" value="GLYCEROL-3-PHOSPHATE DEHYDROGENASE"/>
    <property type="match status" value="1"/>
</dbReference>
<dbReference type="GO" id="GO:0051287">
    <property type="term" value="F:NAD binding"/>
    <property type="evidence" value="ECO:0007669"/>
    <property type="project" value="InterPro"/>
</dbReference>
<dbReference type="EMBL" id="FOVR01000005">
    <property type="protein sequence ID" value="SFO36256.1"/>
    <property type="molecule type" value="Genomic_DNA"/>
</dbReference>